<dbReference type="HOGENOM" id="CLU_044208_1_1_11"/>
<keyword evidence="5 7" id="KW-1133">Transmembrane helix</keyword>
<feature type="domain" description="VTT" evidence="8">
    <location>
        <begin position="33"/>
        <end position="158"/>
    </location>
</feature>
<dbReference type="PhylomeDB" id="Q1AYP0"/>
<dbReference type="KEGG" id="rxy:Rxyl_0514"/>
<evidence type="ECO:0000256" key="3">
    <source>
        <dbReference type="ARBA" id="ARBA00022475"/>
    </source>
</evidence>
<reference evidence="9 10" key="1">
    <citation type="submission" date="2006-06" db="EMBL/GenBank/DDBJ databases">
        <title>Complete sequence of Rubrobacter xylanophilus DSM 9941.</title>
        <authorList>
            <consortium name="US DOE Joint Genome Institute"/>
            <person name="Copeland A."/>
            <person name="Lucas S."/>
            <person name="Lapidus A."/>
            <person name="Barry K."/>
            <person name="Detter J.C."/>
            <person name="Glavina del Rio T."/>
            <person name="Hammon N."/>
            <person name="Israni S."/>
            <person name="Dalin E."/>
            <person name="Tice H."/>
            <person name="Pitluck S."/>
            <person name="Munk A.C."/>
            <person name="Brettin T."/>
            <person name="Bruce D."/>
            <person name="Han C."/>
            <person name="Tapia R."/>
            <person name="Gilna P."/>
            <person name="Schmutz J."/>
            <person name="Larimer F."/>
            <person name="Land M."/>
            <person name="Hauser L."/>
            <person name="Kyrpides N."/>
            <person name="Lykidis A."/>
            <person name="da Costa M.S."/>
            <person name="Rainey F.A."/>
            <person name="Empadinhas N."/>
            <person name="Jolivet E."/>
            <person name="Battista J.R."/>
            <person name="Richardson P."/>
        </authorList>
    </citation>
    <scope>NUCLEOTIDE SEQUENCE [LARGE SCALE GENOMIC DNA]</scope>
    <source>
        <strain evidence="10">DSM 9941 / NBRC 16129 / PRD-1</strain>
    </source>
</reference>
<protein>
    <submittedName>
        <fullName evidence="9">Alkaline phosphatase</fullName>
    </submittedName>
</protein>
<evidence type="ECO:0000256" key="7">
    <source>
        <dbReference type="SAM" id="Phobius"/>
    </source>
</evidence>
<dbReference type="InterPro" id="IPR051311">
    <property type="entry name" value="DedA_domain"/>
</dbReference>
<name>Q1AYP0_RUBXD</name>
<dbReference type="eggNOG" id="COG0586">
    <property type="taxonomic scope" value="Bacteria"/>
</dbReference>
<dbReference type="Proteomes" id="UP000006637">
    <property type="component" value="Chromosome"/>
</dbReference>
<keyword evidence="6 7" id="KW-0472">Membrane</keyword>
<accession>Q1AYP0</accession>
<feature type="transmembrane region" description="Helical" evidence="7">
    <location>
        <begin position="139"/>
        <end position="162"/>
    </location>
</feature>
<dbReference type="GO" id="GO:0005886">
    <property type="term" value="C:plasma membrane"/>
    <property type="evidence" value="ECO:0007669"/>
    <property type="project" value="UniProtKB-SubCell"/>
</dbReference>
<keyword evidence="4 7" id="KW-0812">Transmembrane</keyword>
<dbReference type="STRING" id="266117.Rxyl_0514"/>
<feature type="transmembrane region" description="Helical" evidence="7">
    <location>
        <begin position="12"/>
        <end position="30"/>
    </location>
</feature>
<evidence type="ECO:0000313" key="9">
    <source>
        <dbReference type="EMBL" id="ABG03488.1"/>
    </source>
</evidence>
<keyword evidence="10" id="KW-1185">Reference proteome</keyword>
<evidence type="ECO:0000259" key="8">
    <source>
        <dbReference type="Pfam" id="PF09335"/>
    </source>
</evidence>
<evidence type="ECO:0000256" key="2">
    <source>
        <dbReference type="ARBA" id="ARBA00010792"/>
    </source>
</evidence>
<proteinExistence type="inferred from homology"/>
<dbReference type="InterPro" id="IPR032816">
    <property type="entry name" value="VTT_dom"/>
</dbReference>
<dbReference type="Pfam" id="PF09335">
    <property type="entry name" value="VTT_dom"/>
    <property type="match status" value="1"/>
</dbReference>
<evidence type="ECO:0000313" key="10">
    <source>
        <dbReference type="Proteomes" id="UP000006637"/>
    </source>
</evidence>
<sequence>MPDLAGWAAEVIRSLGYAGVILIMLAENLFPPIPSEVVLPFVGFMVSRGHLAFVPALLTATLGSLAGAYALYALGRWGGRPLILRYSWLLRVSKEDLDRADHWFDRYGGWIVFFGRMVPGVRSIVSIPAGLSEMPLGRFTLLTAAGSALWNTALISAGFFFGENWRRVAGFADSASPVLLAAAAAALAGWWLLWRARRRKGRGAAG</sequence>
<comment type="subcellular location">
    <subcellularLocation>
        <location evidence="1">Cell membrane</location>
        <topology evidence="1">Multi-pass membrane protein</topology>
    </subcellularLocation>
</comment>
<feature type="transmembrane region" description="Helical" evidence="7">
    <location>
        <begin position="174"/>
        <end position="193"/>
    </location>
</feature>
<evidence type="ECO:0000256" key="1">
    <source>
        <dbReference type="ARBA" id="ARBA00004651"/>
    </source>
</evidence>
<evidence type="ECO:0000256" key="5">
    <source>
        <dbReference type="ARBA" id="ARBA00022989"/>
    </source>
</evidence>
<gene>
    <name evidence="9" type="ordered locus">Rxyl_0514</name>
</gene>
<comment type="similarity">
    <text evidence="2">Belongs to the DedA family.</text>
</comment>
<dbReference type="EMBL" id="CP000386">
    <property type="protein sequence ID" value="ABG03488.1"/>
    <property type="molecule type" value="Genomic_DNA"/>
</dbReference>
<evidence type="ECO:0000256" key="4">
    <source>
        <dbReference type="ARBA" id="ARBA00022692"/>
    </source>
</evidence>
<dbReference type="PANTHER" id="PTHR42709:SF6">
    <property type="entry name" value="UNDECAPRENYL PHOSPHATE TRANSPORTER A"/>
    <property type="match status" value="1"/>
</dbReference>
<dbReference type="PANTHER" id="PTHR42709">
    <property type="entry name" value="ALKALINE PHOSPHATASE LIKE PROTEIN"/>
    <property type="match status" value="1"/>
</dbReference>
<organism evidence="9 10">
    <name type="scientific">Rubrobacter xylanophilus (strain DSM 9941 / JCM 11954 / NBRC 16129 / PRD-1)</name>
    <dbReference type="NCBI Taxonomy" id="266117"/>
    <lineage>
        <taxon>Bacteria</taxon>
        <taxon>Bacillati</taxon>
        <taxon>Actinomycetota</taxon>
        <taxon>Rubrobacteria</taxon>
        <taxon>Rubrobacterales</taxon>
        <taxon>Rubrobacteraceae</taxon>
        <taxon>Rubrobacter</taxon>
    </lineage>
</organism>
<evidence type="ECO:0000256" key="6">
    <source>
        <dbReference type="ARBA" id="ARBA00023136"/>
    </source>
</evidence>
<feature type="transmembrane region" description="Helical" evidence="7">
    <location>
        <begin position="51"/>
        <end position="72"/>
    </location>
</feature>
<dbReference type="AlphaFoldDB" id="Q1AYP0"/>
<keyword evidence="3" id="KW-1003">Cell membrane</keyword>